<evidence type="ECO:0000313" key="6">
    <source>
        <dbReference type="EMBL" id="SVD18925.1"/>
    </source>
</evidence>
<name>A0A382TAU4_9ZZZZ</name>
<organism evidence="6">
    <name type="scientific">marine metagenome</name>
    <dbReference type="NCBI Taxonomy" id="408172"/>
    <lineage>
        <taxon>unclassified sequences</taxon>
        <taxon>metagenomes</taxon>
        <taxon>ecological metagenomes</taxon>
    </lineage>
</organism>
<evidence type="ECO:0000256" key="3">
    <source>
        <dbReference type="ARBA" id="ARBA00022801"/>
    </source>
</evidence>
<evidence type="ECO:0000259" key="5">
    <source>
        <dbReference type="Pfam" id="PF00753"/>
    </source>
</evidence>
<keyword evidence="4" id="KW-0862">Zinc</keyword>
<comment type="similarity">
    <text evidence="1">Belongs to the metallo-beta-lactamase superfamily.</text>
</comment>
<dbReference type="InterPro" id="IPR036866">
    <property type="entry name" value="RibonucZ/Hydroxyglut_hydro"/>
</dbReference>
<dbReference type="AlphaFoldDB" id="A0A382TAU4"/>
<evidence type="ECO:0000256" key="1">
    <source>
        <dbReference type="ARBA" id="ARBA00007749"/>
    </source>
</evidence>
<feature type="domain" description="Metallo-beta-lactamase" evidence="5">
    <location>
        <begin position="27"/>
        <end position="100"/>
    </location>
</feature>
<dbReference type="Gene3D" id="3.60.15.10">
    <property type="entry name" value="Ribonuclease Z/Hydroxyacylglutathione hydrolase-like"/>
    <property type="match status" value="1"/>
</dbReference>
<evidence type="ECO:0000256" key="2">
    <source>
        <dbReference type="ARBA" id="ARBA00022723"/>
    </source>
</evidence>
<dbReference type="InterPro" id="IPR001279">
    <property type="entry name" value="Metallo-B-lactamas"/>
</dbReference>
<keyword evidence="2" id="KW-0479">Metal-binding</keyword>
<proteinExistence type="inferred from homology"/>
<dbReference type="GO" id="GO:0046872">
    <property type="term" value="F:metal ion binding"/>
    <property type="evidence" value="ECO:0007669"/>
    <property type="project" value="UniProtKB-KW"/>
</dbReference>
<dbReference type="Pfam" id="PF00753">
    <property type="entry name" value="Lactamase_B"/>
    <property type="match status" value="1"/>
</dbReference>
<dbReference type="GO" id="GO:0016787">
    <property type="term" value="F:hydrolase activity"/>
    <property type="evidence" value="ECO:0007669"/>
    <property type="project" value="UniProtKB-KW"/>
</dbReference>
<gene>
    <name evidence="6" type="ORF">METZ01_LOCUS371779</name>
</gene>
<feature type="non-terminal residue" evidence="6">
    <location>
        <position position="101"/>
    </location>
</feature>
<protein>
    <recommendedName>
        <fullName evidence="5">Metallo-beta-lactamase domain-containing protein</fullName>
    </recommendedName>
</protein>
<sequence>MGSVPKVLWEKTNSADELNRIKLALRCLLLDDGENRILIESGMGDKLEESFIDRFNIQQPAHPLQLRLKEVGYEMKDITHVLLTHLHFDHAGGATILDSHG</sequence>
<evidence type="ECO:0000256" key="4">
    <source>
        <dbReference type="ARBA" id="ARBA00022833"/>
    </source>
</evidence>
<dbReference type="SUPFAM" id="SSF56281">
    <property type="entry name" value="Metallo-hydrolase/oxidoreductase"/>
    <property type="match status" value="1"/>
</dbReference>
<dbReference type="InterPro" id="IPR051013">
    <property type="entry name" value="MBL_superfamily_lactonases"/>
</dbReference>
<keyword evidence="3" id="KW-0378">Hydrolase</keyword>
<accession>A0A382TAU4</accession>
<dbReference type="PANTHER" id="PTHR42978">
    <property type="entry name" value="QUORUM-QUENCHING LACTONASE YTNP-RELATED-RELATED"/>
    <property type="match status" value="1"/>
</dbReference>
<dbReference type="EMBL" id="UINC01135024">
    <property type="protein sequence ID" value="SVD18925.1"/>
    <property type="molecule type" value="Genomic_DNA"/>
</dbReference>
<reference evidence="6" key="1">
    <citation type="submission" date="2018-05" db="EMBL/GenBank/DDBJ databases">
        <authorList>
            <person name="Lanie J.A."/>
            <person name="Ng W.-L."/>
            <person name="Kazmierczak K.M."/>
            <person name="Andrzejewski T.M."/>
            <person name="Davidsen T.M."/>
            <person name="Wayne K.J."/>
            <person name="Tettelin H."/>
            <person name="Glass J.I."/>
            <person name="Rusch D."/>
            <person name="Podicherti R."/>
            <person name="Tsui H.-C.T."/>
            <person name="Winkler M.E."/>
        </authorList>
    </citation>
    <scope>NUCLEOTIDE SEQUENCE</scope>
</reference>